<dbReference type="SUPFAM" id="SSF47203">
    <property type="entry name" value="Acyl-CoA dehydrogenase C-terminal domain-like"/>
    <property type="match status" value="1"/>
</dbReference>
<dbReference type="Gene3D" id="1.20.140.10">
    <property type="entry name" value="Butyryl-CoA Dehydrogenase, subunit A, domain 3"/>
    <property type="match status" value="1"/>
</dbReference>
<evidence type="ECO:0000256" key="13">
    <source>
        <dbReference type="ARBA" id="ARBA00049456"/>
    </source>
</evidence>
<keyword evidence="2" id="KW-0285">Flavoprotein</keyword>
<dbReference type="Pfam" id="PF08028">
    <property type="entry name" value="Acyl-CoA_dh_2"/>
    <property type="match status" value="1"/>
</dbReference>
<keyword evidence="6" id="KW-0503">Monooxygenase</keyword>
<dbReference type="PANTHER" id="PTHR43884">
    <property type="entry name" value="ACYL-COA DEHYDROGENASE"/>
    <property type="match status" value="1"/>
</dbReference>
<evidence type="ECO:0000256" key="7">
    <source>
        <dbReference type="ARBA" id="ARBA00034307"/>
    </source>
</evidence>
<keyword evidence="5" id="KW-0560">Oxidoreductase</keyword>
<dbReference type="Gene3D" id="1.10.540.10">
    <property type="entry name" value="Acyl-CoA dehydrogenase/oxidase, N-terminal domain"/>
    <property type="match status" value="1"/>
</dbReference>
<organism evidence="17 18">
    <name type="scientific">Microbacterium saperdae</name>
    <dbReference type="NCBI Taxonomy" id="69368"/>
    <lineage>
        <taxon>Bacteria</taxon>
        <taxon>Bacillati</taxon>
        <taxon>Actinomycetota</taxon>
        <taxon>Actinomycetes</taxon>
        <taxon>Micrococcales</taxon>
        <taxon>Microbacteriaceae</taxon>
        <taxon>Microbacterium</taxon>
    </lineage>
</organism>
<evidence type="ECO:0000256" key="4">
    <source>
        <dbReference type="ARBA" id="ARBA00022741"/>
    </source>
</evidence>
<dbReference type="Proteomes" id="UP000317209">
    <property type="component" value="Unassembled WGS sequence"/>
</dbReference>
<comment type="caution">
    <text evidence="17">The sequence shown here is derived from an EMBL/GenBank/DDBJ whole genome shotgun (WGS) entry which is preliminary data.</text>
</comment>
<dbReference type="EMBL" id="VFOX01000002">
    <property type="protein sequence ID" value="TQL82239.1"/>
    <property type="molecule type" value="Genomic_DNA"/>
</dbReference>
<dbReference type="InterPro" id="IPR013786">
    <property type="entry name" value="AcylCoA_DH/ox_N"/>
</dbReference>
<reference evidence="17 18" key="1">
    <citation type="submission" date="2019-06" db="EMBL/GenBank/DDBJ databases">
        <title>Sequencing the genomes of 1000 actinobacteria strains.</title>
        <authorList>
            <person name="Klenk H.-P."/>
        </authorList>
    </citation>
    <scope>NUCLEOTIDE SEQUENCE [LARGE SCALE GENOMIC DNA]</scope>
    <source>
        <strain evidence="17 18">DSM 20169</strain>
    </source>
</reference>
<evidence type="ECO:0000259" key="15">
    <source>
        <dbReference type="Pfam" id="PF02771"/>
    </source>
</evidence>
<comment type="catalytic activity">
    <reaction evidence="11">
        <text>dibenzothiophene + FMNH2 + O2 = dibenzothiophene 5-oxide + FMN + H2O + H(+)</text>
        <dbReference type="Rhea" id="RHEA:49076"/>
        <dbReference type="ChEBI" id="CHEBI:15377"/>
        <dbReference type="ChEBI" id="CHEBI:15378"/>
        <dbReference type="ChEBI" id="CHEBI:15379"/>
        <dbReference type="ChEBI" id="CHEBI:23681"/>
        <dbReference type="ChEBI" id="CHEBI:23683"/>
        <dbReference type="ChEBI" id="CHEBI:57618"/>
        <dbReference type="ChEBI" id="CHEBI:58210"/>
    </reaction>
</comment>
<keyword evidence="18" id="KW-1185">Reference proteome</keyword>
<evidence type="ECO:0000256" key="12">
    <source>
        <dbReference type="ARBA" id="ARBA00048445"/>
    </source>
</evidence>
<evidence type="ECO:0000256" key="3">
    <source>
        <dbReference type="ARBA" id="ARBA00022643"/>
    </source>
</evidence>
<comment type="pathway">
    <text evidence="7">Sulfur metabolism; dibenzothiophene degradation.</text>
</comment>
<evidence type="ECO:0000256" key="5">
    <source>
        <dbReference type="ARBA" id="ARBA00023002"/>
    </source>
</evidence>
<dbReference type="RefSeq" id="WP_141874168.1">
    <property type="nucleotide sequence ID" value="NZ_VFOX01000002.1"/>
</dbReference>
<evidence type="ECO:0000256" key="10">
    <source>
        <dbReference type="ARBA" id="ARBA00034345"/>
    </source>
</evidence>
<sequence length="403" mass="43807">MTAARSQWTGVATREENAHWREVAQRVADELAVDVREREKRGDVPRAESALLQRSGLTTLLDPIELGGGGGHWSSAFLAVRVIARVDAGIAQLLGYHYANSATIALVAGSADRDAWYRRSIENTWLWGDSVNPVDPTLSLTPDGDGFRLDGVKRFSTGSSVGDVILVNAVVDSGPDEGRFAFLVLPAGHPGVEVQDDWDFLGQRLSASNSVRFSQAPIGPEHLLGYGTDEWFQALLTPAVQLMFGNLYLGIAEGALAQARDLTNARPNAWFLSAADRYRDDPFVQRLYGEFVAQVAAVEALADRVNEEYDAVVARGAEVDEQARGDIAIRVAQLKVVSSDTAVDVANRVFEATGSSSTAAKHALDAHWRNVRTHSLHDPVDYKKLEVGADFLLGVRQPLSLYT</sequence>
<protein>
    <recommendedName>
        <fullName evidence="10">Dibenzothiophene monooxygenase</fullName>
        <ecNumber evidence="9">1.14.14.21</ecNumber>
    </recommendedName>
</protein>
<dbReference type="InterPro" id="IPR046373">
    <property type="entry name" value="Acyl-CoA_Oxase/DH_mid-dom_sf"/>
</dbReference>
<evidence type="ECO:0000313" key="17">
    <source>
        <dbReference type="EMBL" id="TQL82239.1"/>
    </source>
</evidence>
<evidence type="ECO:0000256" key="9">
    <source>
        <dbReference type="ARBA" id="ARBA00034328"/>
    </source>
</evidence>
<dbReference type="GO" id="GO:0008470">
    <property type="term" value="F:3-methylbutanoyl-CoA dehydrogenase activity"/>
    <property type="evidence" value="ECO:0007669"/>
    <property type="project" value="TreeGrafter"/>
</dbReference>
<dbReference type="InterPro" id="IPR037069">
    <property type="entry name" value="AcylCoA_DH/ox_N_sf"/>
</dbReference>
<comment type="similarity">
    <text evidence="8">Belongs to the DszC flavin monooxygenase family.</text>
</comment>
<evidence type="ECO:0000256" key="6">
    <source>
        <dbReference type="ARBA" id="ARBA00023033"/>
    </source>
</evidence>
<evidence type="ECO:0000256" key="1">
    <source>
        <dbReference type="ARBA" id="ARBA00004496"/>
    </source>
</evidence>
<comment type="catalytic activity">
    <reaction evidence="12">
        <text>dibenzothiophene 5-oxide + FMNH2 + O2 = dibenzothiophene 5,5-dioxide + FMN + H2O + H(+)</text>
        <dbReference type="Rhea" id="RHEA:49080"/>
        <dbReference type="ChEBI" id="CHEBI:15377"/>
        <dbReference type="ChEBI" id="CHEBI:15378"/>
        <dbReference type="ChEBI" id="CHEBI:15379"/>
        <dbReference type="ChEBI" id="CHEBI:23683"/>
        <dbReference type="ChEBI" id="CHEBI:57618"/>
        <dbReference type="ChEBI" id="CHEBI:58210"/>
        <dbReference type="ChEBI" id="CHEBI:90356"/>
    </reaction>
</comment>
<evidence type="ECO:0000256" key="11">
    <source>
        <dbReference type="ARBA" id="ARBA00047859"/>
    </source>
</evidence>
<feature type="domain" description="Acyl-CoA oxidase/dehydrogenase middle" evidence="14">
    <location>
        <begin position="138"/>
        <end position="215"/>
    </location>
</feature>
<dbReference type="InterPro" id="IPR036250">
    <property type="entry name" value="AcylCo_DH-like_C"/>
</dbReference>
<accession>A0A543BBL2</accession>
<dbReference type="OrthoDB" id="571684at2"/>
<dbReference type="PIRSF" id="PIRSF016578">
    <property type="entry name" value="HsaA"/>
    <property type="match status" value="1"/>
</dbReference>
<dbReference type="GO" id="GO:0006552">
    <property type="term" value="P:L-leucine catabolic process"/>
    <property type="evidence" value="ECO:0007669"/>
    <property type="project" value="TreeGrafter"/>
</dbReference>
<dbReference type="Gene3D" id="2.40.110.10">
    <property type="entry name" value="Butyryl-CoA Dehydrogenase, subunit A, domain 2"/>
    <property type="match status" value="1"/>
</dbReference>
<dbReference type="AlphaFoldDB" id="A0A543BBL2"/>
<dbReference type="Pfam" id="PF02771">
    <property type="entry name" value="Acyl-CoA_dh_N"/>
    <property type="match status" value="1"/>
</dbReference>
<dbReference type="SUPFAM" id="SSF56645">
    <property type="entry name" value="Acyl-CoA dehydrogenase NM domain-like"/>
    <property type="match status" value="1"/>
</dbReference>
<evidence type="ECO:0000259" key="14">
    <source>
        <dbReference type="Pfam" id="PF02770"/>
    </source>
</evidence>
<dbReference type="Pfam" id="PF02770">
    <property type="entry name" value="Acyl-CoA_dh_M"/>
    <property type="match status" value="1"/>
</dbReference>
<comment type="catalytic activity">
    <reaction evidence="13">
        <text>dibenzothiophene + 2 FMNH2 + 2 O2 = dibenzothiophene 5,5-dioxide + 2 FMN + 2 H2O + 2 H(+)</text>
        <dbReference type="Rhea" id="RHEA:49072"/>
        <dbReference type="ChEBI" id="CHEBI:15377"/>
        <dbReference type="ChEBI" id="CHEBI:15378"/>
        <dbReference type="ChEBI" id="CHEBI:15379"/>
        <dbReference type="ChEBI" id="CHEBI:23681"/>
        <dbReference type="ChEBI" id="CHEBI:57618"/>
        <dbReference type="ChEBI" id="CHEBI:58210"/>
        <dbReference type="ChEBI" id="CHEBI:90356"/>
        <dbReference type="EC" id="1.14.14.21"/>
    </reaction>
</comment>
<name>A0A543BBL2_9MICO</name>
<evidence type="ECO:0000259" key="16">
    <source>
        <dbReference type="Pfam" id="PF08028"/>
    </source>
</evidence>
<dbReference type="GO" id="GO:0050660">
    <property type="term" value="F:flavin adenine dinucleotide binding"/>
    <property type="evidence" value="ECO:0007669"/>
    <property type="project" value="InterPro"/>
</dbReference>
<comment type="subcellular location">
    <subcellularLocation>
        <location evidence="1">Cytoplasm</location>
    </subcellularLocation>
</comment>
<evidence type="ECO:0000256" key="2">
    <source>
        <dbReference type="ARBA" id="ARBA00022630"/>
    </source>
</evidence>
<evidence type="ECO:0000313" key="18">
    <source>
        <dbReference type="Proteomes" id="UP000317209"/>
    </source>
</evidence>
<dbReference type="InterPro" id="IPR013107">
    <property type="entry name" value="Acyl-CoA_DH_C"/>
</dbReference>
<feature type="domain" description="Acyl-CoA dehydrogenase C-terminal" evidence="16">
    <location>
        <begin position="242"/>
        <end position="378"/>
    </location>
</feature>
<gene>
    <name evidence="17" type="ORF">FB560_3723</name>
</gene>
<dbReference type="GO" id="GO:0005737">
    <property type="term" value="C:cytoplasm"/>
    <property type="evidence" value="ECO:0007669"/>
    <property type="project" value="UniProtKB-SubCell"/>
</dbReference>
<evidence type="ECO:0000256" key="8">
    <source>
        <dbReference type="ARBA" id="ARBA00034317"/>
    </source>
</evidence>
<dbReference type="InterPro" id="IPR009100">
    <property type="entry name" value="AcylCoA_DH/oxidase_NM_dom_sf"/>
</dbReference>
<feature type="domain" description="Acyl-CoA dehydrogenase/oxidase N-terminal" evidence="15">
    <location>
        <begin position="14"/>
        <end position="114"/>
    </location>
</feature>
<dbReference type="EC" id="1.14.14.21" evidence="9"/>
<proteinExistence type="inferred from homology"/>
<keyword evidence="4" id="KW-0547">Nucleotide-binding</keyword>
<dbReference type="InterPro" id="IPR006091">
    <property type="entry name" value="Acyl-CoA_Oxase/DH_mid-dom"/>
</dbReference>
<dbReference type="PANTHER" id="PTHR43884:SF12">
    <property type="entry name" value="ISOVALERYL-COA DEHYDROGENASE, MITOCHONDRIAL-RELATED"/>
    <property type="match status" value="1"/>
</dbReference>
<keyword evidence="3" id="KW-0288">FMN</keyword>
<dbReference type="GO" id="GO:0004497">
    <property type="term" value="F:monooxygenase activity"/>
    <property type="evidence" value="ECO:0007669"/>
    <property type="project" value="UniProtKB-KW"/>
</dbReference>